<dbReference type="EMBL" id="BGPR01029439">
    <property type="protein sequence ID" value="GBO01208.1"/>
    <property type="molecule type" value="Genomic_DNA"/>
</dbReference>
<name>A0A4Y2TKX1_ARAVE</name>
<sequence length="130" mass="14486">MKEKLFAIFLELSCLLKTFFLFTIRFSATPDFGSTGSCPGLGPPLVTSQYSIRRSAVKLRSYDLSFHEFRPRFALFPIVRTGRIDVARGLVSASDVSRVMAVNSSHIKGRGSGQTASVHPFTRELPRYLP</sequence>
<dbReference type="AlphaFoldDB" id="A0A4Y2TKX1"/>
<protein>
    <submittedName>
        <fullName evidence="1">Uncharacterized protein</fullName>
    </submittedName>
</protein>
<evidence type="ECO:0000313" key="1">
    <source>
        <dbReference type="EMBL" id="GBO01208.1"/>
    </source>
</evidence>
<gene>
    <name evidence="1" type="ORF">AVEN_125084_1</name>
</gene>
<comment type="caution">
    <text evidence="1">The sequence shown here is derived from an EMBL/GenBank/DDBJ whole genome shotgun (WGS) entry which is preliminary data.</text>
</comment>
<keyword evidence="2" id="KW-1185">Reference proteome</keyword>
<reference evidence="1 2" key="1">
    <citation type="journal article" date="2019" name="Sci. Rep.">
        <title>Orb-weaving spider Araneus ventricosus genome elucidates the spidroin gene catalogue.</title>
        <authorList>
            <person name="Kono N."/>
            <person name="Nakamura H."/>
            <person name="Ohtoshi R."/>
            <person name="Moran D.A.P."/>
            <person name="Shinohara A."/>
            <person name="Yoshida Y."/>
            <person name="Fujiwara M."/>
            <person name="Mori M."/>
            <person name="Tomita M."/>
            <person name="Arakawa K."/>
        </authorList>
    </citation>
    <scope>NUCLEOTIDE SEQUENCE [LARGE SCALE GENOMIC DNA]</scope>
</reference>
<dbReference type="Proteomes" id="UP000499080">
    <property type="component" value="Unassembled WGS sequence"/>
</dbReference>
<accession>A0A4Y2TKX1</accession>
<organism evidence="1 2">
    <name type="scientific">Araneus ventricosus</name>
    <name type="common">Orbweaver spider</name>
    <name type="synonym">Epeira ventricosa</name>
    <dbReference type="NCBI Taxonomy" id="182803"/>
    <lineage>
        <taxon>Eukaryota</taxon>
        <taxon>Metazoa</taxon>
        <taxon>Ecdysozoa</taxon>
        <taxon>Arthropoda</taxon>
        <taxon>Chelicerata</taxon>
        <taxon>Arachnida</taxon>
        <taxon>Araneae</taxon>
        <taxon>Araneomorphae</taxon>
        <taxon>Entelegynae</taxon>
        <taxon>Araneoidea</taxon>
        <taxon>Araneidae</taxon>
        <taxon>Araneus</taxon>
    </lineage>
</organism>
<evidence type="ECO:0000313" key="2">
    <source>
        <dbReference type="Proteomes" id="UP000499080"/>
    </source>
</evidence>
<proteinExistence type="predicted"/>